<dbReference type="GO" id="GO:0004089">
    <property type="term" value="F:carbonate dehydratase activity"/>
    <property type="evidence" value="ECO:0007669"/>
    <property type="project" value="InterPro"/>
</dbReference>
<dbReference type="EMBL" id="SRLO01000562">
    <property type="protein sequence ID" value="TNN52010.1"/>
    <property type="molecule type" value="Genomic_DNA"/>
</dbReference>
<dbReference type="Proteomes" id="UP000314294">
    <property type="component" value="Unassembled WGS sequence"/>
</dbReference>
<dbReference type="PANTHER" id="PTHR18952">
    <property type="entry name" value="CARBONIC ANHYDRASE"/>
    <property type="match status" value="1"/>
</dbReference>
<dbReference type="OrthoDB" id="5978072at2759"/>
<feature type="domain" description="Alpha-carbonic anhydrase" evidence="2">
    <location>
        <begin position="134"/>
        <end position="380"/>
    </location>
</feature>
<dbReference type="SUPFAM" id="SSF51069">
    <property type="entry name" value="Carbonic anhydrase"/>
    <property type="match status" value="1"/>
</dbReference>
<dbReference type="InterPro" id="IPR001148">
    <property type="entry name" value="CA_dom"/>
</dbReference>
<dbReference type="AlphaFoldDB" id="A0A4Z2GFE5"/>
<dbReference type="InterPro" id="IPR023561">
    <property type="entry name" value="Carbonic_anhydrase_a-class"/>
</dbReference>
<dbReference type="Gene3D" id="3.10.200.10">
    <property type="entry name" value="Alpha carbonic anhydrase"/>
    <property type="match status" value="1"/>
</dbReference>
<accession>A0A4Z2GFE5</accession>
<evidence type="ECO:0000256" key="1">
    <source>
        <dbReference type="ARBA" id="ARBA00010718"/>
    </source>
</evidence>
<dbReference type="GO" id="GO:0006730">
    <property type="term" value="P:one-carbon metabolic process"/>
    <property type="evidence" value="ECO:0007669"/>
    <property type="project" value="TreeGrafter"/>
</dbReference>
<dbReference type="PANTHER" id="PTHR18952:SF208">
    <property type="entry name" value="CARBONIC ANHYDRASE XA-RELATED"/>
    <property type="match status" value="1"/>
</dbReference>
<comment type="similarity">
    <text evidence="1">Belongs to the alpha-carbonic anhydrase family.</text>
</comment>
<gene>
    <name evidence="3" type="primary">CA10_2</name>
    <name evidence="3" type="ORF">EYF80_037774</name>
</gene>
<dbReference type="PROSITE" id="PS51144">
    <property type="entry name" value="ALPHA_CA_2"/>
    <property type="match status" value="1"/>
</dbReference>
<evidence type="ECO:0000259" key="2">
    <source>
        <dbReference type="PROSITE" id="PS51144"/>
    </source>
</evidence>
<reference evidence="3 4" key="1">
    <citation type="submission" date="2019-03" db="EMBL/GenBank/DDBJ databases">
        <title>First draft genome of Liparis tanakae, snailfish: a comprehensive survey of snailfish specific genes.</title>
        <authorList>
            <person name="Kim W."/>
            <person name="Song I."/>
            <person name="Jeong J.-H."/>
            <person name="Kim D."/>
            <person name="Kim S."/>
            <person name="Ryu S."/>
            <person name="Song J.Y."/>
            <person name="Lee S.K."/>
        </authorList>
    </citation>
    <scope>NUCLEOTIDE SEQUENCE [LARGE SCALE GENOMIC DNA]</scope>
    <source>
        <tissue evidence="3">Muscle</tissue>
    </source>
</reference>
<dbReference type="SMART" id="SM01057">
    <property type="entry name" value="Carb_anhydrase"/>
    <property type="match status" value="1"/>
</dbReference>
<name>A0A4Z2GFE5_9TELE</name>
<sequence length="380" mass="41719">MGQVPECHILRGPLSPITGIALGLNQGPDRCHGTPAHCHSPRQLTLRAEGQEGLVFLATLFCFFLLVGRETRNPEAPLKLPQIVTDPECRRRIRITSSVRNEAPGSVQNDTEKELLVDKSSVQSILSATSSVIAVFSQVVHTDPTMGGTAPGFQNGPVIPSRLERTVSGWYSDFLSLRPQCCFLLYSFRVAGTMYNTGRHVSLRLDKEHLVNISGGPMTYSHRLEEIRLHFGSEDGQGSEHLLNGQAFSGEVQLIHYNHELYTNYTEAAKSPNGLVIVSIFMKIAETSNSFLNRMLNRDTITRITYKTWFLHFKVLIEGMKQDGNGEMVKWKLLIAGGGCRRGGMLGSGRQLFSSASPAVPLGHSAPERLNLHGDGPGAS</sequence>
<protein>
    <submittedName>
        <fullName evidence="3">Carbonic anhydrase-related protein 10</fullName>
    </submittedName>
</protein>
<comment type="caution">
    <text evidence="3">The sequence shown here is derived from an EMBL/GenBank/DDBJ whole genome shotgun (WGS) entry which is preliminary data.</text>
</comment>
<organism evidence="3 4">
    <name type="scientific">Liparis tanakae</name>
    <name type="common">Tanaka's snailfish</name>
    <dbReference type="NCBI Taxonomy" id="230148"/>
    <lineage>
        <taxon>Eukaryota</taxon>
        <taxon>Metazoa</taxon>
        <taxon>Chordata</taxon>
        <taxon>Craniata</taxon>
        <taxon>Vertebrata</taxon>
        <taxon>Euteleostomi</taxon>
        <taxon>Actinopterygii</taxon>
        <taxon>Neopterygii</taxon>
        <taxon>Teleostei</taxon>
        <taxon>Neoteleostei</taxon>
        <taxon>Acanthomorphata</taxon>
        <taxon>Eupercaria</taxon>
        <taxon>Perciformes</taxon>
        <taxon>Cottioidei</taxon>
        <taxon>Cottales</taxon>
        <taxon>Liparidae</taxon>
        <taxon>Liparis</taxon>
    </lineage>
</organism>
<keyword evidence="4" id="KW-1185">Reference proteome</keyword>
<evidence type="ECO:0000313" key="3">
    <source>
        <dbReference type="EMBL" id="TNN52010.1"/>
    </source>
</evidence>
<evidence type="ECO:0000313" key="4">
    <source>
        <dbReference type="Proteomes" id="UP000314294"/>
    </source>
</evidence>
<dbReference type="GO" id="GO:0008270">
    <property type="term" value="F:zinc ion binding"/>
    <property type="evidence" value="ECO:0007669"/>
    <property type="project" value="InterPro"/>
</dbReference>
<dbReference type="InterPro" id="IPR036398">
    <property type="entry name" value="CA_dom_sf"/>
</dbReference>
<proteinExistence type="inferred from homology"/>
<dbReference type="Pfam" id="PF00194">
    <property type="entry name" value="Carb_anhydrase"/>
    <property type="match status" value="1"/>
</dbReference>